<accession>A0ABP7B3U1</accession>
<reference evidence="2" key="1">
    <citation type="journal article" date="2019" name="Int. J. Syst. Evol. Microbiol.">
        <title>The Global Catalogue of Microorganisms (GCM) 10K type strain sequencing project: providing services to taxonomists for standard genome sequencing and annotation.</title>
        <authorList>
            <consortium name="The Broad Institute Genomics Platform"/>
            <consortium name="The Broad Institute Genome Sequencing Center for Infectious Disease"/>
            <person name="Wu L."/>
            <person name="Ma J."/>
        </authorList>
    </citation>
    <scope>NUCLEOTIDE SEQUENCE [LARGE SCALE GENOMIC DNA]</scope>
    <source>
        <strain evidence="2">JCM 16904</strain>
    </source>
</reference>
<gene>
    <name evidence="1" type="ORF">GCM10022224_007690</name>
</gene>
<proteinExistence type="predicted"/>
<name>A0ABP7B3U1_9ACTN</name>
<organism evidence="1 2">
    <name type="scientific">Nonomuraea antimicrobica</name>
    <dbReference type="NCBI Taxonomy" id="561173"/>
    <lineage>
        <taxon>Bacteria</taxon>
        <taxon>Bacillati</taxon>
        <taxon>Actinomycetota</taxon>
        <taxon>Actinomycetes</taxon>
        <taxon>Streptosporangiales</taxon>
        <taxon>Streptosporangiaceae</taxon>
        <taxon>Nonomuraea</taxon>
    </lineage>
</organism>
<dbReference type="Proteomes" id="UP001500902">
    <property type="component" value="Unassembled WGS sequence"/>
</dbReference>
<evidence type="ECO:0000313" key="1">
    <source>
        <dbReference type="EMBL" id="GAA3647314.1"/>
    </source>
</evidence>
<sequence>MAMPAPAITHCTARSAIRLTLMKVLPSHDDVGAFSGSVVNVPPSWRIDRDRARLFHDLEYRGVRRVSGLPAGRRADTLSPGDHER</sequence>
<dbReference type="EMBL" id="BAAAZP010000009">
    <property type="protein sequence ID" value="GAA3647314.1"/>
    <property type="molecule type" value="Genomic_DNA"/>
</dbReference>
<evidence type="ECO:0000313" key="2">
    <source>
        <dbReference type="Proteomes" id="UP001500902"/>
    </source>
</evidence>
<keyword evidence="2" id="KW-1185">Reference proteome</keyword>
<protein>
    <submittedName>
        <fullName evidence="1">Uncharacterized protein</fullName>
    </submittedName>
</protein>
<comment type="caution">
    <text evidence="1">The sequence shown here is derived from an EMBL/GenBank/DDBJ whole genome shotgun (WGS) entry which is preliminary data.</text>
</comment>